<proteinExistence type="predicted"/>
<keyword evidence="11" id="KW-1133">Transmembrane helix</keyword>
<keyword evidence="12" id="KW-0472">Membrane</keyword>
<keyword evidence="17" id="KW-1185">Reference proteome</keyword>
<dbReference type="InterPro" id="IPR036890">
    <property type="entry name" value="HATPase_C_sf"/>
</dbReference>
<dbReference type="PROSITE" id="PS50109">
    <property type="entry name" value="HIS_KIN"/>
    <property type="match status" value="1"/>
</dbReference>
<keyword evidence="6" id="KW-0808">Transferase</keyword>
<evidence type="ECO:0000313" key="16">
    <source>
        <dbReference type="EMBL" id="GGN96480.1"/>
    </source>
</evidence>
<dbReference type="PRINTS" id="PR00344">
    <property type="entry name" value="BCTRLSENSOR"/>
</dbReference>
<dbReference type="Gene3D" id="1.10.287.130">
    <property type="match status" value="1"/>
</dbReference>
<dbReference type="PROSITE" id="PS50885">
    <property type="entry name" value="HAMP"/>
    <property type="match status" value="1"/>
</dbReference>
<evidence type="ECO:0000256" key="4">
    <source>
        <dbReference type="ARBA" id="ARBA00022475"/>
    </source>
</evidence>
<accession>A0A830GN09</accession>
<evidence type="ECO:0000256" key="10">
    <source>
        <dbReference type="ARBA" id="ARBA00022840"/>
    </source>
</evidence>
<dbReference type="PANTHER" id="PTHR44936">
    <property type="entry name" value="SENSOR PROTEIN CREC"/>
    <property type="match status" value="1"/>
</dbReference>
<dbReference type="GO" id="GO:0004673">
    <property type="term" value="F:protein histidine kinase activity"/>
    <property type="evidence" value="ECO:0007669"/>
    <property type="project" value="UniProtKB-EC"/>
</dbReference>
<reference evidence="16" key="2">
    <citation type="submission" date="2020-09" db="EMBL/GenBank/DDBJ databases">
        <authorList>
            <person name="Sun Q."/>
            <person name="Ohkuma M."/>
        </authorList>
    </citation>
    <scope>NUCLEOTIDE SEQUENCE</scope>
    <source>
        <strain evidence="16">JCM 17820</strain>
    </source>
</reference>
<keyword evidence="13" id="KW-0807">Transducer</keyword>
<feature type="domain" description="HAMP" evidence="15">
    <location>
        <begin position="270"/>
        <end position="322"/>
    </location>
</feature>
<keyword evidence="8" id="KW-0547">Nucleotide-binding</keyword>
<evidence type="ECO:0000256" key="11">
    <source>
        <dbReference type="ARBA" id="ARBA00022989"/>
    </source>
</evidence>
<comment type="catalytic activity">
    <reaction evidence="1">
        <text>ATP + protein L-histidine = ADP + protein N-phospho-L-histidine.</text>
        <dbReference type="EC" id="2.7.13.3"/>
    </reaction>
</comment>
<dbReference type="RefSeq" id="WP_188998126.1">
    <property type="nucleotide sequence ID" value="NZ_BMOU01000004.1"/>
</dbReference>
<dbReference type="InterPro" id="IPR033479">
    <property type="entry name" value="dCache_1"/>
</dbReference>
<evidence type="ECO:0000256" key="3">
    <source>
        <dbReference type="ARBA" id="ARBA00012438"/>
    </source>
</evidence>
<name>A0A830GN09_9EURY</name>
<dbReference type="InterPro" id="IPR003594">
    <property type="entry name" value="HATPase_dom"/>
</dbReference>
<keyword evidence="7" id="KW-0812">Transmembrane</keyword>
<dbReference type="SUPFAM" id="SSF55874">
    <property type="entry name" value="ATPase domain of HSP90 chaperone/DNA topoisomerase II/histidine kinase"/>
    <property type="match status" value="1"/>
</dbReference>
<dbReference type="PANTHER" id="PTHR44936:SF10">
    <property type="entry name" value="SENSOR PROTEIN RSTB"/>
    <property type="match status" value="1"/>
</dbReference>
<dbReference type="GO" id="GO:0007165">
    <property type="term" value="P:signal transduction"/>
    <property type="evidence" value="ECO:0007669"/>
    <property type="project" value="UniProtKB-KW"/>
</dbReference>
<dbReference type="Pfam" id="PF02518">
    <property type="entry name" value="HATPase_c"/>
    <property type="match status" value="1"/>
</dbReference>
<keyword evidence="10" id="KW-0067">ATP-binding</keyword>
<dbReference type="InterPro" id="IPR004358">
    <property type="entry name" value="Sig_transdc_His_kin-like_C"/>
</dbReference>
<comment type="caution">
    <text evidence="16">The sequence shown here is derived from an EMBL/GenBank/DDBJ whole genome shotgun (WGS) entry which is preliminary data.</text>
</comment>
<gene>
    <name evidence="16" type="ORF">GCM10009030_24790</name>
</gene>
<evidence type="ECO:0000256" key="7">
    <source>
        <dbReference type="ARBA" id="ARBA00022692"/>
    </source>
</evidence>
<feature type="domain" description="Histidine kinase" evidence="14">
    <location>
        <begin position="330"/>
        <end position="541"/>
    </location>
</feature>
<dbReference type="SMART" id="SM00387">
    <property type="entry name" value="HATPase_c"/>
    <property type="match status" value="1"/>
</dbReference>
<dbReference type="Gene3D" id="3.30.450.20">
    <property type="entry name" value="PAS domain"/>
    <property type="match status" value="1"/>
</dbReference>
<evidence type="ECO:0000259" key="15">
    <source>
        <dbReference type="PROSITE" id="PS50885"/>
    </source>
</evidence>
<reference evidence="16" key="1">
    <citation type="journal article" date="2014" name="Int. J. Syst. Evol. Microbiol.">
        <title>Complete genome sequence of Corynebacterium casei LMG S-19264T (=DSM 44701T), isolated from a smear-ripened cheese.</title>
        <authorList>
            <consortium name="US DOE Joint Genome Institute (JGI-PGF)"/>
            <person name="Walter F."/>
            <person name="Albersmeier A."/>
            <person name="Kalinowski J."/>
            <person name="Ruckert C."/>
        </authorList>
    </citation>
    <scope>NUCLEOTIDE SEQUENCE</scope>
    <source>
        <strain evidence="16">JCM 17820</strain>
    </source>
</reference>
<evidence type="ECO:0000256" key="5">
    <source>
        <dbReference type="ARBA" id="ARBA00022553"/>
    </source>
</evidence>
<evidence type="ECO:0000256" key="9">
    <source>
        <dbReference type="ARBA" id="ARBA00022777"/>
    </source>
</evidence>
<evidence type="ECO:0000256" key="6">
    <source>
        <dbReference type="ARBA" id="ARBA00022679"/>
    </source>
</evidence>
<evidence type="ECO:0000256" key="2">
    <source>
        <dbReference type="ARBA" id="ARBA00004651"/>
    </source>
</evidence>
<dbReference type="GO" id="GO:0005886">
    <property type="term" value="C:plasma membrane"/>
    <property type="evidence" value="ECO:0007669"/>
    <property type="project" value="UniProtKB-SubCell"/>
</dbReference>
<dbReference type="CDD" id="cd00075">
    <property type="entry name" value="HATPase"/>
    <property type="match status" value="1"/>
</dbReference>
<dbReference type="EMBL" id="BMOU01000004">
    <property type="protein sequence ID" value="GGN96480.1"/>
    <property type="molecule type" value="Genomic_DNA"/>
</dbReference>
<evidence type="ECO:0000256" key="12">
    <source>
        <dbReference type="ARBA" id="ARBA00023136"/>
    </source>
</evidence>
<dbReference type="Proteomes" id="UP000605784">
    <property type="component" value="Unassembled WGS sequence"/>
</dbReference>
<evidence type="ECO:0000259" key="14">
    <source>
        <dbReference type="PROSITE" id="PS50109"/>
    </source>
</evidence>
<evidence type="ECO:0000313" key="17">
    <source>
        <dbReference type="Proteomes" id="UP000605784"/>
    </source>
</evidence>
<dbReference type="InterPro" id="IPR005467">
    <property type="entry name" value="His_kinase_dom"/>
</dbReference>
<evidence type="ECO:0000256" key="13">
    <source>
        <dbReference type="ARBA" id="ARBA00023224"/>
    </source>
</evidence>
<sequence length="545" mass="58858">MRLRSGFLGVLFVVALVLSTVVFAGFALHRSAITTQERQALESDAWTVATDIDTRLREKRSTVALWASNDAVADHGSTAQQRAVTTLRRQTAFEGASVVAANGTMTAFDAADASPEDRATLVGQDFGDRTYVQTALRGQSHISTPFEAESGNYVVILSAPIRTNGTVVGTLNAAFHLTATDFFERATASLTSGRSLRVATRADTTLYDQSREFDAPLTATATVESTGWRVTVAADRTPLERRLRQSTGLQVGAVLATLLVVASLGVWASRRTIEQIERLSDGLGELEAGEYDTSLDLGPATEWRRISDRFDALAATLDRRESQLSVFSRVFRHNLRNDMSVIMLSTERILSAEDTDEAVQSSAERIYSRAESFMATTEHARTIHDELLDGRPATPVPADVRTVIEDVAHSLRTRYPEATVEASVADAAVVDGGRRLPIVLTELGENAIAHNDQPPGTRHLAFDAWRADETVAIAVSDDGPGMPETERELLVGNLEETPTAHGSGLGLWLVKWLVDSLDGSIAVSTPDGEGTTVTVRVPVDGDEEG</sequence>
<dbReference type="EC" id="2.7.13.3" evidence="3"/>
<dbReference type="Gene3D" id="3.30.565.10">
    <property type="entry name" value="Histidine kinase-like ATPase, C-terminal domain"/>
    <property type="match status" value="1"/>
</dbReference>
<dbReference type="GO" id="GO:0005524">
    <property type="term" value="F:ATP binding"/>
    <property type="evidence" value="ECO:0007669"/>
    <property type="project" value="UniProtKB-KW"/>
</dbReference>
<dbReference type="InterPro" id="IPR050980">
    <property type="entry name" value="2C_sensor_his_kinase"/>
</dbReference>
<keyword evidence="5" id="KW-0597">Phosphoprotein</keyword>
<organism evidence="16 17">
    <name type="scientific">Haloarcula pellucida</name>
    <dbReference type="NCBI Taxonomy" id="1427151"/>
    <lineage>
        <taxon>Archaea</taxon>
        <taxon>Methanobacteriati</taxon>
        <taxon>Methanobacteriota</taxon>
        <taxon>Stenosarchaea group</taxon>
        <taxon>Halobacteria</taxon>
        <taxon>Halobacteriales</taxon>
        <taxon>Haloarculaceae</taxon>
        <taxon>Haloarcula</taxon>
    </lineage>
</organism>
<dbReference type="Pfam" id="PF02743">
    <property type="entry name" value="dCache_1"/>
    <property type="match status" value="1"/>
</dbReference>
<evidence type="ECO:0000256" key="1">
    <source>
        <dbReference type="ARBA" id="ARBA00000085"/>
    </source>
</evidence>
<dbReference type="InterPro" id="IPR003660">
    <property type="entry name" value="HAMP_dom"/>
</dbReference>
<dbReference type="AlphaFoldDB" id="A0A830GN09"/>
<evidence type="ECO:0000256" key="8">
    <source>
        <dbReference type="ARBA" id="ARBA00022741"/>
    </source>
</evidence>
<protein>
    <recommendedName>
        <fullName evidence="3">histidine kinase</fullName>
        <ecNumber evidence="3">2.7.13.3</ecNumber>
    </recommendedName>
</protein>
<comment type="subcellular location">
    <subcellularLocation>
        <location evidence="2">Cell membrane</location>
        <topology evidence="2">Multi-pass membrane protein</topology>
    </subcellularLocation>
</comment>
<keyword evidence="4" id="KW-1003">Cell membrane</keyword>
<keyword evidence="9 16" id="KW-0418">Kinase</keyword>